<name>A0A1F7FHU6_UNCRA</name>
<sequence length="90" mass="10023">MACVKLADNAFERAIGCVRAFGDNNGFLSGFSAAYFRPICSCHISSGRTLPSVPSQDVAGVILKKTLSMNYYNLAFSKSMFYFTRYEKRI</sequence>
<gene>
    <name evidence="1" type="ORF">A2519_08505</name>
</gene>
<organism evidence="1 2">
    <name type="scientific">Candidatus Raymondbacteria bacterium RIFOXYD12_FULL_49_13</name>
    <dbReference type="NCBI Taxonomy" id="1817890"/>
    <lineage>
        <taxon>Bacteria</taxon>
        <taxon>Raymondiibacteriota</taxon>
    </lineage>
</organism>
<protein>
    <submittedName>
        <fullName evidence="1">Uncharacterized protein</fullName>
    </submittedName>
</protein>
<dbReference type="AlphaFoldDB" id="A0A1F7FHU6"/>
<comment type="caution">
    <text evidence="1">The sequence shown here is derived from an EMBL/GenBank/DDBJ whole genome shotgun (WGS) entry which is preliminary data.</text>
</comment>
<evidence type="ECO:0000313" key="2">
    <source>
        <dbReference type="Proteomes" id="UP000179243"/>
    </source>
</evidence>
<reference evidence="1 2" key="1">
    <citation type="journal article" date="2016" name="Nat. Commun.">
        <title>Thousands of microbial genomes shed light on interconnected biogeochemical processes in an aquifer system.</title>
        <authorList>
            <person name="Anantharaman K."/>
            <person name="Brown C.T."/>
            <person name="Hug L.A."/>
            <person name="Sharon I."/>
            <person name="Castelle C.J."/>
            <person name="Probst A.J."/>
            <person name="Thomas B.C."/>
            <person name="Singh A."/>
            <person name="Wilkins M.J."/>
            <person name="Karaoz U."/>
            <person name="Brodie E.L."/>
            <person name="Williams K.H."/>
            <person name="Hubbard S.S."/>
            <person name="Banfield J.F."/>
        </authorList>
    </citation>
    <scope>NUCLEOTIDE SEQUENCE [LARGE SCALE GENOMIC DNA]</scope>
</reference>
<dbReference type="EMBL" id="MFYX01000033">
    <property type="protein sequence ID" value="OGK06304.1"/>
    <property type="molecule type" value="Genomic_DNA"/>
</dbReference>
<evidence type="ECO:0000313" key="1">
    <source>
        <dbReference type="EMBL" id="OGK06304.1"/>
    </source>
</evidence>
<dbReference type="Proteomes" id="UP000179243">
    <property type="component" value="Unassembled WGS sequence"/>
</dbReference>
<accession>A0A1F7FHU6</accession>
<proteinExistence type="predicted"/>